<feature type="domain" description="RdRp catalytic" evidence="1">
    <location>
        <begin position="1"/>
        <end position="65"/>
    </location>
</feature>
<protein>
    <recommendedName>
        <fullName evidence="1">RdRp catalytic domain-containing protein</fullName>
    </recommendedName>
</protein>
<proteinExistence type="predicted"/>
<evidence type="ECO:0000313" key="2">
    <source>
        <dbReference type="EMBL" id="MFB3167456.1"/>
    </source>
</evidence>
<dbReference type="RefSeq" id="WP_306074988.1">
    <property type="nucleotide sequence ID" value="NZ_JAROBZ020000001.1"/>
</dbReference>
<sequence length="65" mass="7543">MKSGEKKTFVYMPMLGFIEAADTMEETMKRIRQVGVMQEIEDKKMLRRLKREHPGKNIIKAGDDG</sequence>
<organism evidence="2 3">
    <name type="scientific">Neobacillus driksii</name>
    <dbReference type="NCBI Taxonomy" id="3035913"/>
    <lineage>
        <taxon>Bacteria</taxon>
        <taxon>Bacillati</taxon>
        <taxon>Bacillota</taxon>
        <taxon>Bacilli</taxon>
        <taxon>Bacillales</taxon>
        <taxon>Bacillaceae</taxon>
        <taxon>Neobacillus</taxon>
    </lineage>
</organism>
<evidence type="ECO:0000313" key="3">
    <source>
        <dbReference type="Proteomes" id="UP001241748"/>
    </source>
</evidence>
<dbReference type="PROSITE" id="PS50507">
    <property type="entry name" value="RDRP_SSRNA_POS"/>
    <property type="match status" value="1"/>
</dbReference>
<name>A0ABV4YSE3_9BACI</name>
<dbReference type="InterPro" id="IPR007094">
    <property type="entry name" value="RNA-dir_pol_PSvirus"/>
</dbReference>
<accession>A0ABV4YSE3</accession>
<comment type="caution">
    <text evidence="2">The sequence shown here is derived from an EMBL/GenBank/DDBJ whole genome shotgun (WGS) entry which is preliminary data.</text>
</comment>
<gene>
    <name evidence="2" type="ORF">P5G62_010080</name>
</gene>
<reference evidence="2 3" key="1">
    <citation type="submission" date="2024-05" db="EMBL/GenBank/DDBJ databases">
        <authorList>
            <person name="Venkateswaran K."/>
        </authorList>
    </citation>
    <scope>NUCLEOTIDE SEQUENCE [LARGE SCALE GENOMIC DNA]</scope>
    <source>
        <strain evidence="2 3">179-C4-2-HS</strain>
    </source>
</reference>
<dbReference type="Proteomes" id="UP001241748">
    <property type="component" value="Unassembled WGS sequence"/>
</dbReference>
<keyword evidence="3" id="KW-1185">Reference proteome</keyword>
<dbReference type="EMBL" id="JAROBZ020000001">
    <property type="protein sequence ID" value="MFB3167456.1"/>
    <property type="molecule type" value="Genomic_DNA"/>
</dbReference>
<evidence type="ECO:0000259" key="1">
    <source>
        <dbReference type="PROSITE" id="PS50507"/>
    </source>
</evidence>